<keyword evidence="1" id="KW-0812">Transmembrane</keyword>
<sequence>MGYHFVEHSLLHWLATFYVQATFLLLSSNPRKSLGQILANEYILIQARKPHQKWADLNGKELAERGRNGL</sequence>
<proteinExistence type="predicted"/>
<keyword evidence="1" id="KW-1133">Transmembrane helix</keyword>
<accession>A0A016TSP9</accession>
<protein>
    <submittedName>
        <fullName evidence="2">Uncharacterized protein</fullName>
    </submittedName>
</protein>
<keyword evidence="1" id="KW-0472">Membrane</keyword>
<organism evidence="2 3">
    <name type="scientific">Ancylostoma ceylanicum</name>
    <dbReference type="NCBI Taxonomy" id="53326"/>
    <lineage>
        <taxon>Eukaryota</taxon>
        <taxon>Metazoa</taxon>
        <taxon>Ecdysozoa</taxon>
        <taxon>Nematoda</taxon>
        <taxon>Chromadorea</taxon>
        <taxon>Rhabditida</taxon>
        <taxon>Rhabditina</taxon>
        <taxon>Rhabditomorpha</taxon>
        <taxon>Strongyloidea</taxon>
        <taxon>Ancylostomatidae</taxon>
        <taxon>Ancylostomatinae</taxon>
        <taxon>Ancylostoma</taxon>
    </lineage>
</organism>
<evidence type="ECO:0000256" key="1">
    <source>
        <dbReference type="SAM" id="Phobius"/>
    </source>
</evidence>
<feature type="transmembrane region" description="Helical" evidence="1">
    <location>
        <begin position="6"/>
        <end position="26"/>
    </location>
</feature>
<keyword evidence="3" id="KW-1185">Reference proteome</keyword>
<evidence type="ECO:0000313" key="2">
    <source>
        <dbReference type="EMBL" id="EYC05820.1"/>
    </source>
</evidence>
<evidence type="ECO:0000313" key="3">
    <source>
        <dbReference type="Proteomes" id="UP000024635"/>
    </source>
</evidence>
<comment type="caution">
    <text evidence="2">The sequence shown here is derived from an EMBL/GenBank/DDBJ whole genome shotgun (WGS) entry which is preliminary data.</text>
</comment>
<dbReference type="Proteomes" id="UP000024635">
    <property type="component" value="Unassembled WGS sequence"/>
</dbReference>
<dbReference type="AlphaFoldDB" id="A0A016TSP9"/>
<gene>
    <name evidence="2" type="primary">Acey_s0080.g1378</name>
    <name evidence="2" type="ORF">Y032_0080g1378</name>
</gene>
<dbReference type="EMBL" id="JARK01001416">
    <property type="protein sequence ID" value="EYC05820.1"/>
    <property type="molecule type" value="Genomic_DNA"/>
</dbReference>
<name>A0A016TSP9_9BILA</name>
<reference evidence="3" key="1">
    <citation type="journal article" date="2015" name="Nat. Genet.">
        <title>The genome and transcriptome of the zoonotic hookworm Ancylostoma ceylanicum identify infection-specific gene families.</title>
        <authorList>
            <person name="Schwarz E.M."/>
            <person name="Hu Y."/>
            <person name="Antoshechkin I."/>
            <person name="Miller M.M."/>
            <person name="Sternberg P.W."/>
            <person name="Aroian R.V."/>
        </authorList>
    </citation>
    <scope>NUCLEOTIDE SEQUENCE</scope>
    <source>
        <strain evidence="3">HY135</strain>
    </source>
</reference>